<sequence>MFIILPNSFLYDVAMPPEFDNQIQDREQAKPFALNTANATL</sequence>
<proteinExistence type="predicted"/>
<evidence type="ECO:0000313" key="1">
    <source>
        <dbReference type="EMBL" id="EDU60289.1"/>
    </source>
</evidence>
<reference evidence="2" key="2">
    <citation type="submission" date="2008-04" db="EMBL/GenBank/DDBJ databases">
        <title>Draft genome sequence of Providencia stuartii(ATCC 25827).</title>
        <authorList>
            <person name="Sudarsanam P."/>
            <person name="Ley R."/>
            <person name="Guruge J."/>
            <person name="Turnbaugh P.J."/>
            <person name="Mahowald M."/>
            <person name="Liep D."/>
            <person name="Gordon J."/>
        </authorList>
    </citation>
    <scope>NUCLEOTIDE SEQUENCE [LARGE SCALE GENOMIC DNA]</scope>
    <source>
        <strain evidence="2">ATCC 25827</strain>
    </source>
</reference>
<protein>
    <submittedName>
        <fullName evidence="1">Uncharacterized protein</fullName>
    </submittedName>
</protein>
<accession>A0AA86YXC3</accession>
<reference evidence="2" key="1">
    <citation type="submission" date="2008-04" db="EMBL/GenBank/DDBJ databases">
        <title>Draft genome sequence of Providencia stuartii (ATCC 25827).</title>
        <authorList>
            <person name="Sudarsanam P."/>
            <person name="Ley R."/>
            <person name="Guruge J."/>
            <person name="Turnbaugh P.J."/>
            <person name="Mahowald M."/>
            <person name="Liep D."/>
            <person name="Gordon J."/>
        </authorList>
    </citation>
    <scope>NUCLEOTIDE SEQUENCE [LARGE SCALE GENOMIC DNA]</scope>
    <source>
        <strain evidence="2">ATCC 25827</strain>
    </source>
</reference>
<reference evidence="1 2" key="3">
    <citation type="submission" date="2008-05" db="EMBL/GenBank/DDBJ databases">
        <authorList>
            <person name="Fulton L."/>
            <person name="Clifton S."/>
            <person name="Fulton B."/>
            <person name="Xu J."/>
            <person name="Minx P."/>
            <person name="Pepin K.H."/>
            <person name="Johnson M."/>
            <person name="Thiruvilangam P."/>
            <person name="Bhonagiri V."/>
            <person name="Nash W.E."/>
            <person name="Mardis E.R."/>
            <person name="Wilson R.K."/>
        </authorList>
    </citation>
    <scope>NUCLEOTIDE SEQUENCE [LARGE SCALE GENOMIC DNA]</scope>
    <source>
        <strain evidence="1 2">ATCC 25827</strain>
    </source>
</reference>
<gene>
    <name evidence="1" type="ORF">PROSTU_03495</name>
</gene>
<name>A0AA86YXC3_PROST</name>
<comment type="caution">
    <text evidence="1">The sequence shown here is derived from an EMBL/GenBank/DDBJ whole genome shotgun (WGS) entry which is preliminary data.</text>
</comment>
<dbReference type="EMBL" id="ABJD02000101">
    <property type="protein sequence ID" value="EDU60289.1"/>
    <property type="molecule type" value="Genomic_DNA"/>
</dbReference>
<dbReference type="AlphaFoldDB" id="A0AA86YXC3"/>
<dbReference type="Proteomes" id="UP000004506">
    <property type="component" value="Unassembled WGS sequence"/>
</dbReference>
<evidence type="ECO:0000313" key="2">
    <source>
        <dbReference type="Proteomes" id="UP000004506"/>
    </source>
</evidence>
<organism evidence="1 2">
    <name type="scientific">Providencia stuartii ATCC 25827</name>
    <dbReference type="NCBI Taxonomy" id="471874"/>
    <lineage>
        <taxon>Bacteria</taxon>
        <taxon>Pseudomonadati</taxon>
        <taxon>Pseudomonadota</taxon>
        <taxon>Gammaproteobacteria</taxon>
        <taxon>Enterobacterales</taxon>
        <taxon>Morganellaceae</taxon>
        <taxon>Providencia</taxon>
    </lineage>
</organism>